<feature type="region of interest" description="Disordered" evidence="1">
    <location>
        <begin position="30"/>
        <end position="70"/>
    </location>
</feature>
<accession>A0AAV4AFA3</accession>
<protein>
    <submittedName>
        <fullName evidence="2">Uncharacterized protein</fullName>
    </submittedName>
</protein>
<evidence type="ECO:0000313" key="2">
    <source>
        <dbReference type="EMBL" id="GFO06349.1"/>
    </source>
</evidence>
<gene>
    <name evidence="2" type="ORF">PoB_003285400</name>
</gene>
<evidence type="ECO:0000313" key="3">
    <source>
        <dbReference type="Proteomes" id="UP000735302"/>
    </source>
</evidence>
<comment type="caution">
    <text evidence="2">The sequence shown here is derived from an EMBL/GenBank/DDBJ whole genome shotgun (WGS) entry which is preliminary data.</text>
</comment>
<organism evidence="2 3">
    <name type="scientific">Plakobranchus ocellatus</name>
    <dbReference type="NCBI Taxonomy" id="259542"/>
    <lineage>
        <taxon>Eukaryota</taxon>
        <taxon>Metazoa</taxon>
        <taxon>Spiralia</taxon>
        <taxon>Lophotrochozoa</taxon>
        <taxon>Mollusca</taxon>
        <taxon>Gastropoda</taxon>
        <taxon>Heterobranchia</taxon>
        <taxon>Euthyneura</taxon>
        <taxon>Panpulmonata</taxon>
        <taxon>Sacoglossa</taxon>
        <taxon>Placobranchoidea</taxon>
        <taxon>Plakobranchidae</taxon>
        <taxon>Plakobranchus</taxon>
    </lineage>
</organism>
<name>A0AAV4AFA3_9GAST</name>
<reference evidence="2 3" key="1">
    <citation type="journal article" date="2021" name="Elife">
        <title>Chloroplast acquisition without the gene transfer in kleptoplastic sea slugs, Plakobranchus ocellatus.</title>
        <authorList>
            <person name="Maeda T."/>
            <person name="Takahashi S."/>
            <person name="Yoshida T."/>
            <person name="Shimamura S."/>
            <person name="Takaki Y."/>
            <person name="Nagai Y."/>
            <person name="Toyoda A."/>
            <person name="Suzuki Y."/>
            <person name="Arimoto A."/>
            <person name="Ishii H."/>
            <person name="Satoh N."/>
            <person name="Nishiyama T."/>
            <person name="Hasebe M."/>
            <person name="Maruyama T."/>
            <person name="Minagawa J."/>
            <person name="Obokata J."/>
            <person name="Shigenobu S."/>
        </authorList>
    </citation>
    <scope>NUCLEOTIDE SEQUENCE [LARGE SCALE GENOMIC DNA]</scope>
</reference>
<dbReference type="Proteomes" id="UP000735302">
    <property type="component" value="Unassembled WGS sequence"/>
</dbReference>
<keyword evidence="3" id="KW-1185">Reference proteome</keyword>
<evidence type="ECO:0000256" key="1">
    <source>
        <dbReference type="SAM" id="MobiDB-lite"/>
    </source>
</evidence>
<dbReference type="EMBL" id="BLXT01003772">
    <property type="protein sequence ID" value="GFO06349.1"/>
    <property type="molecule type" value="Genomic_DNA"/>
</dbReference>
<proteinExistence type="predicted"/>
<sequence>MIRRRKESKDLSRSTSVSFDRDNIAFTDNNLHIANEGGRSNPPIARMPEAPRQLPPVPVSPQDQGQGAIGGCNLGLSESCVVGVPKRFKPGRAEPNTYADIRTLSQATTVDPDLPEEEAPTPEESHYSTLDEVNSYDIVKDGNSPEYSVPRSFDYELPRNVTAQMESFQRQTSSGAMNPLYTSMPSNIPCSVDEIIPPARLQT</sequence>
<feature type="region of interest" description="Disordered" evidence="1">
    <location>
        <begin position="105"/>
        <end position="127"/>
    </location>
</feature>
<dbReference type="AlphaFoldDB" id="A0AAV4AFA3"/>